<dbReference type="EMBL" id="CP071793">
    <property type="protein sequence ID" value="QTD52158.1"/>
    <property type="molecule type" value="Genomic_DNA"/>
</dbReference>
<reference evidence="1" key="1">
    <citation type="submission" date="2021-03" db="EMBL/GenBank/DDBJ databases">
        <title>Acanthopleuribacteraceae sp. M133.</title>
        <authorList>
            <person name="Wang G."/>
        </authorList>
    </citation>
    <scope>NUCLEOTIDE SEQUENCE</scope>
    <source>
        <strain evidence="1">M133</strain>
    </source>
</reference>
<protein>
    <submittedName>
        <fullName evidence="1">Uncharacterized protein</fullName>
    </submittedName>
</protein>
<dbReference type="AlphaFoldDB" id="A0A8A4TSW0"/>
<sequence length="79" mass="8800">MSVLKQVRTEGYAEGFAEGYAEGFIEGFSKCVKSQIATLRKIAGSEAVLPFERRFETANSVDEFKNLSEDIVNAVDQYL</sequence>
<dbReference type="KEGG" id="scor:J3U87_06755"/>
<dbReference type="Proteomes" id="UP000663929">
    <property type="component" value="Chromosome"/>
</dbReference>
<evidence type="ECO:0000313" key="1">
    <source>
        <dbReference type="EMBL" id="QTD52158.1"/>
    </source>
</evidence>
<gene>
    <name evidence="1" type="ORF">J3U87_06755</name>
</gene>
<organism evidence="1 2">
    <name type="scientific">Sulfidibacter corallicola</name>
    <dbReference type="NCBI Taxonomy" id="2818388"/>
    <lineage>
        <taxon>Bacteria</taxon>
        <taxon>Pseudomonadati</taxon>
        <taxon>Acidobacteriota</taxon>
        <taxon>Holophagae</taxon>
        <taxon>Acanthopleuribacterales</taxon>
        <taxon>Acanthopleuribacteraceae</taxon>
        <taxon>Sulfidibacter</taxon>
    </lineage>
</organism>
<keyword evidence="2" id="KW-1185">Reference proteome</keyword>
<accession>A0A8A4TSW0</accession>
<evidence type="ECO:0000313" key="2">
    <source>
        <dbReference type="Proteomes" id="UP000663929"/>
    </source>
</evidence>
<name>A0A8A4TSW0_SULCO</name>
<dbReference type="RefSeq" id="WP_237382267.1">
    <property type="nucleotide sequence ID" value="NZ_CP071793.1"/>
</dbReference>
<proteinExistence type="predicted"/>